<accession>A0A2T1GNC0</accession>
<comment type="caution">
    <text evidence="2">The sequence shown here is derived from an EMBL/GenBank/DDBJ whole genome shotgun (WGS) entry which is preliminary data.</text>
</comment>
<dbReference type="InterPro" id="IPR001387">
    <property type="entry name" value="Cro/C1-type_HTH"/>
</dbReference>
<dbReference type="InterPro" id="IPR010982">
    <property type="entry name" value="Lambda_DNA-bd_dom_sf"/>
</dbReference>
<organism evidence="2 3">
    <name type="scientific">Chamaesiphon polymorphus CCALA 037</name>
    <dbReference type="NCBI Taxonomy" id="2107692"/>
    <lineage>
        <taxon>Bacteria</taxon>
        <taxon>Bacillati</taxon>
        <taxon>Cyanobacteriota</taxon>
        <taxon>Cyanophyceae</taxon>
        <taxon>Gomontiellales</taxon>
        <taxon>Chamaesiphonaceae</taxon>
        <taxon>Chamaesiphon</taxon>
    </lineage>
</organism>
<dbReference type="Pfam" id="PF13443">
    <property type="entry name" value="HTH_26"/>
    <property type="match status" value="1"/>
</dbReference>
<feature type="domain" description="HTH cro/C1-type" evidence="1">
    <location>
        <begin position="38"/>
        <end position="87"/>
    </location>
</feature>
<dbReference type="SUPFAM" id="SSF47413">
    <property type="entry name" value="lambda repressor-like DNA-binding domains"/>
    <property type="match status" value="1"/>
</dbReference>
<dbReference type="OrthoDB" id="9809434at2"/>
<dbReference type="Proteomes" id="UP000238937">
    <property type="component" value="Unassembled WGS sequence"/>
</dbReference>
<evidence type="ECO:0000259" key="1">
    <source>
        <dbReference type="Pfam" id="PF13443"/>
    </source>
</evidence>
<dbReference type="EMBL" id="PVWO01000006">
    <property type="protein sequence ID" value="PSB59439.1"/>
    <property type="molecule type" value="Genomic_DNA"/>
</dbReference>
<dbReference type="AlphaFoldDB" id="A0A2T1GNC0"/>
<evidence type="ECO:0000313" key="2">
    <source>
        <dbReference type="EMBL" id="PSB59439.1"/>
    </source>
</evidence>
<proteinExistence type="predicted"/>
<reference evidence="2 3" key="1">
    <citation type="submission" date="2018-03" db="EMBL/GenBank/DDBJ databases">
        <title>The ancient ancestry and fast evolution of plastids.</title>
        <authorList>
            <person name="Moore K.R."/>
            <person name="Magnabosco C."/>
            <person name="Momper L."/>
            <person name="Gold D.A."/>
            <person name="Bosak T."/>
            <person name="Fournier G.P."/>
        </authorList>
    </citation>
    <scope>NUCLEOTIDE SEQUENCE [LARGE SCALE GENOMIC DNA]</scope>
    <source>
        <strain evidence="2 3">CCALA 037</strain>
    </source>
</reference>
<name>A0A2T1GNC0_9CYAN</name>
<dbReference type="GO" id="GO:0003677">
    <property type="term" value="F:DNA binding"/>
    <property type="evidence" value="ECO:0007669"/>
    <property type="project" value="InterPro"/>
</dbReference>
<protein>
    <submittedName>
        <fullName evidence="2">Fis family transcriptional regulator</fullName>
    </submittedName>
</protein>
<sequence>MKSSNPQIGSAFDDYLEAEDLLTEANEIAIKRVIAWQLQQEITSKQMTKTSVAKAMGTSRAAVDRLLDPTNTSVTLNTLGKAASVLGKRIKIELVEG</sequence>
<keyword evidence="3" id="KW-1185">Reference proteome</keyword>
<evidence type="ECO:0000313" key="3">
    <source>
        <dbReference type="Proteomes" id="UP000238937"/>
    </source>
</evidence>
<dbReference type="Gene3D" id="1.10.260.40">
    <property type="entry name" value="lambda repressor-like DNA-binding domains"/>
    <property type="match status" value="1"/>
</dbReference>
<gene>
    <name evidence="2" type="ORF">C7B77_01040</name>
</gene>